<dbReference type="PANTHER" id="PTHR32071">
    <property type="entry name" value="TRANSCRIPTIONAL REGULATORY PROTEIN"/>
    <property type="match status" value="1"/>
</dbReference>
<name>A0A0F9LM60_9ZZZZ</name>
<dbReference type="FunFam" id="3.40.50.300:FF:000006">
    <property type="entry name" value="DNA-binding transcriptional regulator NtrC"/>
    <property type="match status" value="1"/>
</dbReference>
<dbReference type="SUPFAM" id="SSF46689">
    <property type="entry name" value="Homeodomain-like"/>
    <property type="match status" value="1"/>
</dbReference>
<evidence type="ECO:0000256" key="2">
    <source>
        <dbReference type="ARBA" id="ARBA00022840"/>
    </source>
</evidence>
<dbReference type="Pfam" id="PF02954">
    <property type="entry name" value="HTH_8"/>
    <property type="match status" value="1"/>
</dbReference>
<dbReference type="InterPro" id="IPR002197">
    <property type="entry name" value="HTH_Fis"/>
</dbReference>
<evidence type="ECO:0000256" key="3">
    <source>
        <dbReference type="ARBA" id="ARBA00023015"/>
    </source>
</evidence>
<dbReference type="CDD" id="cd00009">
    <property type="entry name" value="AAA"/>
    <property type="match status" value="1"/>
</dbReference>
<dbReference type="GO" id="GO:0005524">
    <property type="term" value="F:ATP binding"/>
    <property type="evidence" value="ECO:0007669"/>
    <property type="project" value="UniProtKB-KW"/>
</dbReference>
<protein>
    <recommendedName>
        <fullName evidence="6">Sigma-54 factor interaction domain-containing protein</fullName>
    </recommendedName>
</protein>
<dbReference type="InterPro" id="IPR025944">
    <property type="entry name" value="Sigma_54_int_dom_CS"/>
</dbReference>
<reference evidence="7" key="1">
    <citation type="journal article" date="2015" name="Nature">
        <title>Complex archaea that bridge the gap between prokaryotes and eukaryotes.</title>
        <authorList>
            <person name="Spang A."/>
            <person name="Saw J.H."/>
            <person name="Jorgensen S.L."/>
            <person name="Zaremba-Niedzwiedzka K."/>
            <person name="Martijn J."/>
            <person name="Lind A.E."/>
            <person name="van Eijk R."/>
            <person name="Schleper C."/>
            <person name="Guy L."/>
            <person name="Ettema T.J."/>
        </authorList>
    </citation>
    <scope>NUCLEOTIDE SEQUENCE</scope>
</reference>
<dbReference type="SUPFAM" id="SSF52540">
    <property type="entry name" value="P-loop containing nucleoside triphosphate hydrolases"/>
    <property type="match status" value="1"/>
</dbReference>
<dbReference type="PROSITE" id="PS50045">
    <property type="entry name" value="SIGMA54_INTERACT_4"/>
    <property type="match status" value="1"/>
</dbReference>
<comment type="caution">
    <text evidence="7">The sequence shown here is derived from an EMBL/GenBank/DDBJ whole genome shotgun (WGS) entry which is preliminary data.</text>
</comment>
<feature type="non-terminal residue" evidence="7">
    <location>
        <position position="1"/>
    </location>
</feature>
<dbReference type="InterPro" id="IPR009057">
    <property type="entry name" value="Homeodomain-like_sf"/>
</dbReference>
<gene>
    <name evidence="7" type="ORF">LCGC14_1260630</name>
</gene>
<organism evidence="7">
    <name type="scientific">marine sediment metagenome</name>
    <dbReference type="NCBI Taxonomy" id="412755"/>
    <lineage>
        <taxon>unclassified sequences</taxon>
        <taxon>metagenomes</taxon>
        <taxon>ecological metagenomes</taxon>
    </lineage>
</organism>
<dbReference type="InterPro" id="IPR025943">
    <property type="entry name" value="Sigma_54_int_dom_ATP-bd_2"/>
</dbReference>
<dbReference type="Gene3D" id="3.40.50.300">
    <property type="entry name" value="P-loop containing nucleotide triphosphate hydrolases"/>
    <property type="match status" value="1"/>
</dbReference>
<evidence type="ECO:0000256" key="5">
    <source>
        <dbReference type="ARBA" id="ARBA00023163"/>
    </source>
</evidence>
<dbReference type="PROSITE" id="PS00676">
    <property type="entry name" value="SIGMA54_INTERACT_2"/>
    <property type="match status" value="1"/>
</dbReference>
<dbReference type="InterPro" id="IPR058031">
    <property type="entry name" value="AAA_lid_NorR"/>
</dbReference>
<evidence type="ECO:0000313" key="7">
    <source>
        <dbReference type="EMBL" id="KKM88256.1"/>
    </source>
</evidence>
<dbReference type="InterPro" id="IPR027417">
    <property type="entry name" value="P-loop_NTPase"/>
</dbReference>
<dbReference type="Gene3D" id="1.10.8.60">
    <property type="match status" value="1"/>
</dbReference>
<dbReference type="Pfam" id="PF00158">
    <property type="entry name" value="Sigma54_activat"/>
    <property type="match status" value="1"/>
</dbReference>
<dbReference type="PROSITE" id="PS00688">
    <property type="entry name" value="SIGMA54_INTERACT_3"/>
    <property type="match status" value="1"/>
</dbReference>
<feature type="domain" description="Sigma-54 factor interaction" evidence="6">
    <location>
        <begin position="1"/>
        <end position="201"/>
    </location>
</feature>
<evidence type="ECO:0000259" key="6">
    <source>
        <dbReference type="PROSITE" id="PS50045"/>
    </source>
</evidence>
<keyword evidence="1" id="KW-0547">Nucleotide-binding</keyword>
<keyword evidence="3" id="KW-0805">Transcription regulation</keyword>
<dbReference type="GO" id="GO:0043565">
    <property type="term" value="F:sequence-specific DNA binding"/>
    <property type="evidence" value="ECO:0007669"/>
    <property type="project" value="InterPro"/>
</dbReference>
<dbReference type="GO" id="GO:0006355">
    <property type="term" value="P:regulation of DNA-templated transcription"/>
    <property type="evidence" value="ECO:0007669"/>
    <property type="project" value="InterPro"/>
</dbReference>
<keyword evidence="2" id="KW-0067">ATP-binding</keyword>
<dbReference type="AlphaFoldDB" id="A0A0F9LM60"/>
<dbReference type="Gene3D" id="1.10.10.60">
    <property type="entry name" value="Homeodomain-like"/>
    <property type="match status" value="1"/>
</dbReference>
<evidence type="ECO:0000256" key="1">
    <source>
        <dbReference type="ARBA" id="ARBA00022741"/>
    </source>
</evidence>
<keyword evidence="5" id="KW-0804">Transcription</keyword>
<dbReference type="PANTHER" id="PTHR32071:SF119">
    <property type="entry name" value="SIGMA L-DEPENDENT TRANSCRIPTIONAL REGULATOR YPLP-RELATED"/>
    <property type="match status" value="1"/>
</dbReference>
<dbReference type="InterPro" id="IPR002078">
    <property type="entry name" value="Sigma_54_int"/>
</dbReference>
<proteinExistence type="predicted"/>
<dbReference type="Pfam" id="PF25601">
    <property type="entry name" value="AAA_lid_14"/>
    <property type="match status" value="1"/>
</dbReference>
<keyword evidence="4" id="KW-0238">DNA-binding</keyword>
<dbReference type="EMBL" id="LAZR01006984">
    <property type="protein sequence ID" value="KKM88256.1"/>
    <property type="molecule type" value="Genomic_DNA"/>
</dbReference>
<evidence type="ECO:0000256" key="4">
    <source>
        <dbReference type="ARBA" id="ARBA00023125"/>
    </source>
</evidence>
<accession>A0A0F9LM60</accession>
<sequence length="282" mass="32135">KTGTGKEMVAKSIHNLSPRSKKRLVICDCAAIPETLFESELFGYVRGAFTGADKTKKGLFEEAHGGTLFLDEIGNLPFIMQSKLLRVLEERVFRRLGSTENIHSDIRLISATSGDLKTGINNGTFREELYHRLNTVEINLPTLKDRKEDIPLLIRHFLKRYTKKFNKPIQGMSRRAQQILLNHNWPGNVRELENVIEYSVAICSKIFIDIEDLPKYLQKCTVSKNITGHSEPGNLITLEELKRAHIKKVMKATNNNVQESARILGTSRYTLYRNLKNIKLSA</sequence>